<keyword evidence="2 9" id="KW-0963">Cytoplasm</keyword>
<dbReference type="RefSeq" id="WP_178365466.1">
    <property type="nucleotide sequence ID" value="NZ_JACADJ010000006.1"/>
</dbReference>
<dbReference type="UniPathway" id="UPA00538">
    <property type="reaction ID" value="UER00593"/>
</dbReference>
<dbReference type="SFLD" id="SFLDF00271">
    <property type="entry name" value="lipoyl_synthase"/>
    <property type="match status" value="1"/>
</dbReference>
<dbReference type="GO" id="GO:0051539">
    <property type="term" value="F:4 iron, 4 sulfur cluster binding"/>
    <property type="evidence" value="ECO:0007669"/>
    <property type="project" value="UniProtKB-UniRule"/>
</dbReference>
<keyword evidence="6 9" id="KW-0408">Iron</keyword>
<feature type="binding site" evidence="9">
    <location>
        <position position="84"/>
    </location>
    <ligand>
        <name>[4Fe-4S] cluster</name>
        <dbReference type="ChEBI" id="CHEBI:49883"/>
        <label>2</label>
        <note>4Fe-4S-S-AdoMet</note>
    </ligand>
</feature>
<dbReference type="FunFam" id="3.20.20.70:FF:000040">
    <property type="entry name" value="Lipoyl synthase"/>
    <property type="match status" value="1"/>
</dbReference>
<evidence type="ECO:0000256" key="2">
    <source>
        <dbReference type="ARBA" id="ARBA00022490"/>
    </source>
</evidence>
<gene>
    <name evidence="9 12" type="primary">lipA</name>
    <name evidence="12" type="ORF">HXW94_03265</name>
</gene>
<dbReference type="SFLD" id="SFLDG01058">
    <property type="entry name" value="lipoyl_synthase_like"/>
    <property type="match status" value="1"/>
</dbReference>
<feature type="binding site" evidence="9">
    <location>
        <position position="56"/>
    </location>
    <ligand>
        <name>[4Fe-4S] cluster</name>
        <dbReference type="ChEBI" id="CHEBI:49883"/>
        <label>1</label>
    </ligand>
</feature>
<evidence type="ECO:0000256" key="5">
    <source>
        <dbReference type="ARBA" id="ARBA00022723"/>
    </source>
</evidence>
<feature type="binding site" evidence="9">
    <location>
        <position position="77"/>
    </location>
    <ligand>
        <name>[4Fe-4S] cluster</name>
        <dbReference type="ChEBI" id="CHEBI:49883"/>
        <label>2</label>
        <note>4Fe-4S-S-AdoMet</note>
    </ligand>
</feature>
<dbReference type="InterPro" id="IPR013785">
    <property type="entry name" value="Aldolase_TIM"/>
</dbReference>
<keyword evidence="7 9" id="KW-0411">Iron-sulfur</keyword>
<protein>
    <recommendedName>
        <fullName evidence="9">Lipoyl synthase</fullName>
        <ecNumber evidence="9">2.8.1.8</ecNumber>
    </recommendedName>
    <alternativeName>
        <fullName evidence="9">Lip-syn</fullName>
        <shortName evidence="9">LS</shortName>
    </alternativeName>
    <alternativeName>
        <fullName evidence="9">Lipoate synthase</fullName>
    </alternativeName>
    <alternativeName>
        <fullName evidence="9">Lipoic acid synthase</fullName>
    </alternativeName>
    <alternativeName>
        <fullName evidence="9">Sulfur insertion protein LipA</fullName>
    </alternativeName>
</protein>
<dbReference type="Gene3D" id="3.20.20.70">
    <property type="entry name" value="Aldolase class I"/>
    <property type="match status" value="1"/>
</dbReference>
<evidence type="ECO:0000256" key="7">
    <source>
        <dbReference type="ARBA" id="ARBA00023014"/>
    </source>
</evidence>
<dbReference type="EMBL" id="JACADJ010000006">
    <property type="protein sequence ID" value="NWH04019.1"/>
    <property type="molecule type" value="Genomic_DNA"/>
</dbReference>
<comment type="pathway">
    <text evidence="9">Protein modification; protein lipoylation via endogenous pathway; protein N(6)-(lipoyl)lysine from octanoyl-[acyl-carrier-protein]: step 2/2.</text>
</comment>
<evidence type="ECO:0000256" key="8">
    <source>
        <dbReference type="ARBA" id="ARBA00047326"/>
    </source>
</evidence>
<evidence type="ECO:0000259" key="11">
    <source>
        <dbReference type="PROSITE" id="PS51918"/>
    </source>
</evidence>
<name>A0A850SS94_9BACT</name>
<evidence type="ECO:0000256" key="1">
    <source>
        <dbReference type="ARBA" id="ARBA00022485"/>
    </source>
</evidence>
<evidence type="ECO:0000256" key="9">
    <source>
        <dbReference type="HAMAP-Rule" id="MF_00206"/>
    </source>
</evidence>
<dbReference type="HAMAP" id="MF_00206">
    <property type="entry name" value="Lipoyl_synth"/>
    <property type="match status" value="1"/>
</dbReference>
<evidence type="ECO:0000313" key="13">
    <source>
        <dbReference type="Proteomes" id="UP000553343"/>
    </source>
</evidence>
<feature type="binding site" evidence="9">
    <location>
        <position position="290"/>
    </location>
    <ligand>
        <name>[4Fe-4S] cluster</name>
        <dbReference type="ChEBI" id="CHEBI:49883"/>
        <label>1</label>
    </ligand>
</feature>
<keyword evidence="3 9" id="KW-0808">Transferase</keyword>
<dbReference type="EC" id="2.8.1.8" evidence="9"/>
<dbReference type="InterPro" id="IPR006638">
    <property type="entry name" value="Elp3/MiaA/NifB-like_rSAM"/>
</dbReference>
<dbReference type="InterPro" id="IPR003698">
    <property type="entry name" value="Lipoyl_synth"/>
</dbReference>
<dbReference type="Pfam" id="PF16881">
    <property type="entry name" value="LIAS_N"/>
    <property type="match status" value="1"/>
</dbReference>
<reference evidence="12 13" key="1">
    <citation type="submission" date="2020-06" db="EMBL/GenBank/DDBJ databases">
        <title>High-quality draft genome of sulfate reducer Desulfobacter latus type strain AcrS2 isolated from marine sediment.</title>
        <authorList>
            <person name="Hoppe M."/>
            <person name="Larsen C.K."/>
            <person name="Marshall I.P.G."/>
            <person name="Schramm A."/>
            <person name="Marietou A.G."/>
        </authorList>
    </citation>
    <scope>NUCLEOTIDE SEQUENCE [LARGE SCALE GENOMIC DNA]</scope>
    <source>
        <strain evidence="12 13">AcRS2</strain>
    </source>
</reference>
<comment type="cofactor">
    <cofactor evidence="9">
        <name>[4Fe-4S] cluster</name>
        <dbReference type="ChEBI" id="CHEBI:49883"/>
    </cofactor>
    <text evidence="9">Binds 2 [4Fe-4S] clusters per subunit. One cluster is coordinated with 3 cysteines and an exchangeable S-adenosyl-L-methionine.</text>
</comment>
<evidence type="ECO:0000313" key="12">
    <source>
        <dbReference type="EMBL" id="NWH04019.1"/>
    </source>
</evidence>
<sequence length="303" mass="33861">MNSICNSHTENRSSDAIRKGKPRWLRKSMPKGGEYQRVTRLLSEAGLHTVCQEAACPNMFECFSKHTATFMILGANCTRNCRFCNVTSNTPTPVDPDEPQKVADTVLKLELTYVVVTSVTRDDLPDGGASHFAHVIQAIKKAGPGMRVEVLIPDFQGDVNALETVGKAEPDVINHNIETVKGLYARVRPQARYQRSLDLIRNVKKRFPGLPAKSGIMVGLGETLEEIRTTFQDLYDHGCNILTVGQYLQPTRDHLPVEKFYSPEEFEQLDRMARDIGFEQVAAGPFVRSSYKAGELFDSLLED</sequence>
<organism evidence="12 13">
    <name type="scientific">Desulfobacter latus</name>
    <dbReference type="NCBI Taxonomy" id="2292"/>
    <lineage>
        <taxon>Bacteria</taxon>
        <taxon>Pseudomonadati</taxon>
        <taxon>Thermodesulfobacteriota</taxon>
        <taxon>Desulfobacteria</taxon>
        <taxon>Desulfobacterales</taxon>
        <taxon>Desulfobacteraceae</taxon>
        <taxon>Desulfobacter</taxon>
    </lineage>
</organism>
<dbReference type="PANTHER" id="PTHR10949:SF0">
    <property type="entry name" value="LIPOYL SYNTHASE, MITOCHONDRIAL"/>
    <property type="match status" value="1"/>
</dbReference>
<dbReference type="Pfam" id="PF04055">
    <property type="entry name" value="Radical_SAM"/>
    <property type="match status" value="1"/>
</dbReference>
<dbReference type="CDD" id="cd01335">
    <property type="entry name" value="Radical_SAM"/>
    <property type="match status" value="1"/>
</dbReference>
<feature type="binding site" evidence="9">
    <location>
        <position position="51"/>
    </location>
    <ligand>
        <name>[4Fe-4S] cluster</name>
        <dbReference type="ChEBI" id="CHEBI:49883"/>
        <label>1</label>
    </ligand>
</feature>
<keyword evidence="5 9" id="KW-0479">Metal-binding</keyword>
<dbReference type="GO" id="GO:0046872">
    <property type="term" value="F:metal ion binding"/>
    <property type="evidence" value="ECO:0007669"/>
    <property type="project" value="UniProtKB-KW"/>
</dbReference>
<feature type="compositionally biased region" description="Basic and acidic residues" evidence="10">
    <location>
        <begin position="9"/>
        <end position="18"/>
    </location>
</feature>
<comment type="subcellular location">
    <subcellularLocation>
        <location evidence="9">Cytoplasm</location>
    </subcellularLocation>
</comment>
<dbReference type="PROSITE" id="PS51918">
    <property type="entry name" value="RADICAL_SAM"/>
    <property type="match status" value="1"/>
</dbReference>
<keyword evidence="4 9" id="KW-0949">S-adenosyl-L-methionine</keyword>
<comment type="caution">
    <text evidence="12">The sequence shown here is derived from an EMBL/GenBank/DDBJ whole genome shotgun (WGS) entry which is preliminary data.</text>
</comment>
<dbReference type="NCBIfam" id="TIGR00510">
    <property type="entry name" value="lipA"/>
    <property type="match status" value="1"/>
</dbReference>
<dbReference type="InterPro" id="IPR031691">
    <property type="entry name" value="LIAS_N"/>
</dbReference>
<comment type="similarity">
    <text evidence="9">Belongs to the radical SAM superfamily. Lipoyl synthase family.</text>
</comment>
<feature type="region of interest" description="Disordered" evidence="10">
    <location>
        <begin position="1"/>
        <end position="20"/>
    </location>
</feature>
<keyword evidence="13" id="KW-1185">Reference proteome</keyword>
<feature type="binding site" evidence="9">
    <location>
        <position position="81"/>
    </location>
    <ligand>
        <name>[4Fe-4S] cluster</name>
        <dbReference type="ChEBI" id="CHEBI:49883"/>
        <label>2</label>
        <note>4Fe-4S-S-AdoMet</note>
    </ligand>
</feature>
<feature type="domain" description="Radical SAM core" evidence="11">
    <location>
        <begin position="63"/>
        <end position="279"/>
    </location>
</feature>
<dbReference type="PIRSF" id="PIRSF005963">
    <property type="entry name" value="Lipoyl_synth"/>
    <property type="match status" value="1"/>
</dbReference>
<dbReference type="Proteomes" id="UP000553343">
    <property type="component" value="Unassembled WGS sequence"/>
</dbReference>
<dbReference type="GO" id="GO:0005737">
    <property type="term" value="C:cytoplasm"/>
    <property type="evidence" value="ECO:0007669"/>
    <property type="project" value="UniProtKB-SubCell"/>
</dbReference>
<dbReference type="PANTHER" id="PTHR10949">
    <property type="entry name" value="LIPOYL SYNTHASE"/>
    <property type="match status" value="1"/>
</dbReference>
<dbReference type="SFLD" id="SFLDS00029">
    <property type="entry name" value="Radical_SAM"/>
    <property type="match status" value="1"/>
</dbReference>
<dbReference type="GO" id="GO:0016992">
    <property type="term" value="F:lipoate synthase activity"/>
    <property type="evidence" value="ECO:0007669"/>
    <property type="project" value="UniProtKB-UniRule"/>
</dbReference>
<dbReference type="NCBIfam" id="NF004019">
    <property type="entry name" value="PRK05481.1"/>
    <property type="match status" value="1"/>
</dbReference>
<comment type="catalytic activity">
    <reaction evidence="8 9">
        <text>[[Fe-S] cluster scaffold protein carrying a second [4Fe-4S](2+) cluster] + N(6)-octanoyl-L-lysyl-[protein] + 2 oxidized [2Fe-2S]-[ferredoxin] + 2 S-adenosyl-L-methionine + 4 H(+) = [[Fe-S] cluster scaffold protein] + N(6)-[(R)-dihydrolipoyl]-L-lysyl-[protein] + 4 Fe(3+) + 2 hydrogen sulfide + 2 5'-deoxyadenosine + 2 L-methionine + 2 reduced [2Fe-2S]-[ferredoxin]</text>
        <dbReference type="Rhea" id="RHEA:16585"/>
        <dbReference type="Rhea" id="RHEA-COMP:9928"/>
        <dbReference type="Rhea" id="RHEA-COMP:10000"/>
        <dbReference type="Rhea" id="RHEA-COMP:10001"/>
        <dbReference type="Rhea" id="RHEA-COMP:10475"/>
        <dbReference type="Rhea" id="RHEA-COMP:14568"/>
        <dbReference type="Rhea" id="RHEA-COMP:14569"/>
        <dbReference type="ChEBI" id="CHEBI:15378"/>
        <dbReference type="ChEBI" id="CHEBI:17319"/>
        <dbReference type="ChEBI" id="CHEBI:29034"/>
        <dbReference type="ChEBI" id="CHEBI:29919"/>
        <dbReference type="ChEBI" id="CHEBI:33722"/>
        <dbReference type="ChEBI" id="CHEBI:33737"/>
        <dbReference type="ChEBI" id="CHEBI:33738"/>
        <dbReference type="ChEBI" id="CHEBI:57844"/>
        <dbReference type="ChEBI" id="CHEBI:59789"/>
        <dbReference type="ChEBI" id="CHEBI:78809"/>
        <dbReference type="ChEBI" id="CHEBI:83100"/>
        <dbReference type="EC" id="2.8.1.8"/>
    </reaction>
</comment>
<dbReference type="InterPro" id="IPR058240">
    <property type="entry name" value="rSAM_sf"/>
</dbReference>
<evidence type="ECO:0000256" key="4">
    <source>
        <dbReference type="ARBA" id="ARBA00022691"/>
    </source>
</evidence>
<evidence type="ECO:0000256" key="3">
    <source>
        <dbReference type="ARBA" id="ARBA00022679"/>
    </source>
</evidence>
<accession>A0A850SS94</accession>
<evidence type="ECO:0000256" key="6">
    <source>
        <dbReference type="ARBA" id="ARBA00023004"/>
    </source>
</evidence>
<dbReference type="NCBIfam" id="NF009544">
    <property type="entry name" value="PRK12928.1"/>
    <property type="match status" value="1"/>
</dbReference>
<dbReference type="SUPFAM" id="SSF102114">
    <property type="entry name" value="Radical SAM enzymes"/>
    <property type="match status" value="1"/>
</dbReference>
<feature type="binding site" evidence="9">
    <location>
        <position position="62"/>
    </location>
    <ligand>
        <name>[4Fe-4S] cluster</name>
        <dbReference type="ChEBI" id="CHEBI:49883"/>
        <label>1</label>
    </ligand>
</feature>
<proteinExistence type="inferred from homology"/>
<evidence type="ECO:0000256" key="10">
    <source>
        <dbReference type="SAM" id="MobiDB-lite"/>
    </source>
</evidence>
<keyword evidence="1 9" id="KW-0004">4Fe-4S</keyword>
<comment type="function">
    <text evidence="9">Catalyzes the radical-mediated insertion of two sulfur atoms into the C-6 and C-8 positions of the octanoyl moiety bound to the lipoyl domains of lipoate-dependent enzymes, thereby converting the octanoylated domains into lipoylated derivatives.</text>
</comment>
<dbReference type="SMART" id="SM00729">
    <property type="entry name" value="Elp3"/>
    <property type="match status" value="1"/>
</dbReference>
<dbReference type="InterPro" id="IPR007197">
    <property type="entry name" value="rSAM"/>
</dbReference>
<dbReference type="GO" id="GO:0009249">
    <property type="term" value="P:protein lipoylation"/>
    <property type="evidence" value="ECO:0007669"/>
    <property type="project" value="UniProtKB-UniRule"/>
</dbReference>
<dbReference type="AlphaFoldDB" id="A0A850SS94"/>